<feature type="region of interest" description="Disordered" evidence="2">
    <location>
        <begin position="263"/>
        <end position="292"/>
    </location>
</feature>
<name>A0ABY7DLN4_MYAAR</name>
<keyword evidence="1" id="KW-0343">GTPase activation</keyword>
<evidence type="ECO:0000256" key="1">
    <source>
        <dbReference type="ARBA" id="ARBA00022468"/>
    </source>
</evidence>
<evidence type="ECO:0000256" key="2">
    <source>
        <dbReference type="SAM" id="MobiDB-lite"/>
    </source>
</evidence>
<proteinExistence type="predicted"/>
<dbReference type="PANTHER" id="PTHR22957:SF547">
    <property type="entry name" value="TBC1 DOMAIN FAMILY MEMBER 16"/>
    <property type="match status" value="1"/>
</dbReference>
<feature type="compositionally biased region" description="Low complexity" evidence="2">
    <location>
        <begin position="281"/>
        <end position="292"/>
    </location>
</feature>
<dbReference type="PROSITE" id="PS50086">
    <property type="entry name" value="TBC_RABGAP"/>
    <property type="match status" value="1"/>
</dbReference>
<keyword evidence="5" id="KW-1185">Reference proteome</keyword>
<dbReference type="EMBL" id="CP111013">
    <property type="protein sequence ID" value="WAQ97429.1"/>
    <property type="molecule type" value="Genomic_DNA"/>
</dbReference>
<evidence type="ECO:0000313" key="4">
    <source>
        <dbReference type="EMBL" id="WAQ97429.1"/>
    </source>
</evidence>
<feature type="region of interest" description="Disordered" evidence="2">
    <location>
        <begin position="391"/>
        <end position="467"/>
    </location>
</feature>
<dbReference type="Gene3D" id="2.30.29.230">
    <property type="match status" value="1"/>
</dbReference>
<feature type="compositionally biased region" description="Low complexity" evidence="2">
    <location>
        <begin position="404"/>
        <end position="415"/>
    </location>
</feature>
<dbReference type="InterPro" id="IPR000195">
    <property type="entry name" value="Rab-GAP-TBC_dom"/>
</dbReference>
<feature type="compositionally biased region" description="Low complexity" evidence="2">
    <location>
        <begin position="422"/>
        <end position="432"/>
    </location>
</feature>
<dbReference type="PANTHER" id="PTHR22957">
    <property type="entry name" value="TBC1 DOMAIN FAMILY MEMBER GTPASE-ACTIVATING PROTEIN"/>
    <property type="match status" value="1"/>
</dbReference>
<feature type="region of interest" description="Disordered" evidence="2">
    <location>
        <begin position="89"/>
        <end position="137"/>
    </location>
</feature>
<feature type="compositionally biased region" description="Basic and acidic residues" evidence="2">
    <location>
        <begin position="263"/>
        <end position="273"/>
    </location>
</feature>
<evidence type="ECO:0000259" key="3">
    <source>
        <dbReference type="PROSITE" id="PS50086"/>
    </source>
</evidence>
<feature type="region of interest" description="Disordered" evidence="2">
    <location>
        <begin position="328"/>
        <end position="376"/>
    </location>
</feature>
<dbReference type="SMART" id="SM00164">
    <property type="entry name" value="TBC"/>
    <property type="match status" value="1"/>
</dbReference>
<dbReference type="Gene3D" id="1.10.472.80">
    <property type="entry name" value="Ypt/Rab-GAP domain of gyp1p, domain 3"/>
    <property type="match status" value="1"/>
</dbReference>
<sequence>MAFSTLFKKASNLLGFSSPTNLKPPPLDGEIIYCKNNVCVHPPTSLTADWEEHHQGYLTLRSTKDKVRTRVVSGPTLILTWIPNSTLRKNTKSIENSPNRSHGTTPKSSPRRTPRQEYSKSDNCLSSPTTSMTDLSPLDSCVSVGSDMGGKTEGAQKCYTGRKYSNDSVTSDPSHVCLECNSCSATSDQENQRKISDASTTSGRLDSGIHFGGDEGVQNNERCVCNVSKGNKIGQNVNDLYAERVSQINSELNHLTKLALADDANHEKSENQRHVSRARTISKQSTSSNKSVSIEMDGDNICITTEDLVDEVLEDNNCDTGGNCESNHCSHSENEMNNKNNNPELRQSMCNGDDTNMPKSDSISPHSSSVPPHPQSLKLSAINTTAVPNYLTTPDISVTRERNPSGSSTTTSGPDSEPPSPYSSSPEQGSGPWEPDIHLETPSSPESLSCNLQFPENSVGGKSKGSEKKTAKEQVCGVFSVDLGQMRSLRVFYSDADYKAGQIVIASRESQYKILHFHHGGLDKLAEIFQDWSLFATNQEKNDGEYNYKQFMIVKPSLTEDQCHPEEGVYSRVNEDVWKTHMMDDGVIEDDYLIRKAIFFGGLEPILRHEVWPFLLHYFPFDTTFEEREQIRNDKFIEYQNIRKKRESLSPEEQEVFWRNVQCTVEKDVVRTDRSHPYFRGENNPNIDVLKNILLNYAVENPHFGYTQGMSDLLAPVLAEIQKEVDAYWCFTGLMQKTIFVSSPKDCDMDRQLLYLRELLHLMQPRFYEHLQHLGQDAMELLFAHRWILLCFKREFPEKGALRIWESCWAHYQTDYFHLFICVAIVAIYGEDIVEQCLPADEILLHFSSLACHMNGDLVLRKARGLLNEYRRRPMIPCTLHGLCSQCGQGMWDSGHVPTVKCVGSHLHGECPYLASPHSSPGD</sequence>
<reference evidence="4" key="1">
    <citation type="submission" date="2022-11" db="EMBL/GenBank/DDBJ databases">
        <title>Centuries of genome instability and evolution in soft-shell clam transmissible cancer (bioRxiv).</title>
        <authorList>
            <person name="Hart S.F.M."/>
            <person name="Yonemitsu M.A."/>
            <person name="Giersch R.M."/>
            <person name="Beal B.F."/>
            <person name="Arriagada G."/>
            <person name="Davis B.W."/>
            <person name="Ostrander E.A."/>
            <person name="Goff S.P."/>
            <person name="Metzger M.J."/>
        </authorList>
    </citation>
    <scope>NUCLEOTIDE SEQUENCE</scope>
    <source>
        <strain evidence="4">MELC-2E11</strain>
        <tissue evidence="4">Siphon/mantle</tissue>
    </source>
</reference>
<feature type="compositionally biased region" description="Polar residues" evidence="2">
    <location>
        <begin position="121"/>
        <end position="134"/>
    </location>
</feature>
<dbReference type="SUPFAM" id="SSF47923">
    <property type="entry name" value="Ypt/Rab-GAP domain of gyp1p"/>
    <property type="match status" value="2"/>
</dbReference>
<accession>A0ABY7DLN4</accession>
<protein>
    <submittedName>
        <fullName evidence="4">TBC16-like protein</fullName>
    </submittedName>
</protein>
<dbReference type="Proteomes" id="UP001164746">
    <property type="component" value="Chromosome 2"/>
</dbReference>
<dbReference type="Pfam" id="PF00566">
    <property type="entry name" value="RabGAP-TBC"/>
    <property type="match status" value="1"/>
</dbReference>
<dbReference type="InterPro" id="IPR035969">
    <property type="entry name" value="Rab-GAP_TBC_sf"/>
</dbReference>
<gene>
    <name evidence="4" type="ORF">MAR_030119</name>
</gene>
<evidence type="ECO:0000313" key="5">
    <source>
        <dbReference type="Proteomes" id="UP001164746"/>
    </source>
</evidence>
<feature type="region of interest" description="Disordered" evidence="2">
    <location>
        <begin position="188"/>
        <end position="212"/>
    </location>
</feature>
<organism evidence="4 5">
    <name type="scientific">Mya arenaria</name>
    <name type="common">Soft-shell clam</name>
    <dbReference type="NCBI Taxonomy" id="6604"/>
    <lineage>
        <taxon>Eukaryota</taxon>
        <taxon>Metazoa</taxon>
        <taxon>Spiralia</taxon>
        <taxon>Lophotrochozoa</taxon>
        <taxon>Mollusca</taxon>
        <taxon>Bivalvia</taxon>
        <taxon>Autobranchia</taxon>
        <taxon>Heteroconchia</taxon>
        <taxon>Euheterodonta</taxon>
        <taxon>Imparidentia</taxon>
        <taxon>Neoheterodontei</taxon>
        <taxon>Myida</taxon>
        <taxon>Myoidea</taxon>
        <taxon>Myidae</taxon>
        <taxon>Mya</taxon>
    </lineage>
</organism>
<feature type="domain" description="Rab-GAP TBC" evidence="3">
    <location>
        <begin position="602"/>
        <end position="812"/>
    </location>
</feature>
<feature type="compositionally biased region" description="Polar residues" evidence="2">
    <location>
        <begin position="441"/>
        <end position="455"/>
    </location>
</feature>
<feature type="compositionally biased region" description="Low complexity" evidence="2">
    <location>
        <begin position="358"/>
        <end position="370"/>
    </location>
</feature>
<feature type="compositionally biased region" description="Polar residues" evidence="2">
    <location>
        <begin position="89"/>
        <end position="108"/>
    </location>
</feature>
<dbReference type="Gene3D" id="1.10.8.270">
    <property type="entry name" value="putative rabgap domain of human tbc1 domain family member 14 like domains"/>
    <property type="match status" value="1"/>
</dbReference>